<dbReference type="AlphaFoldDB" id="A0A1H1VII6"/>
<dbReference type="InterPro" id="IPR051603">
    <property type="entry name" value="Zinc-ADH_QOR/CCCR"/>
</dbReference>
<dbReference type="InterPro" id="IPR013154">
    <property type="entry name" value="ADH-like_N"/>
</dbReference>
<dbReference type="Proteomes" id="UP000199103">
    <property type="component" value="Chromosome I"/>
</dbReference>
<name>A0A1H1VII6_9ACTN</name>
<evidence type="ECO:0000313" key="4">
    <source>
        <dbReference type="Proteomes" id="UP000199103"/>
    </source>
</evidence>
<dbReference type="Pfam" id="PF13602">
    <property type="entry name" value="ADH_zinc_N_2"/>
    <property type="match status" value="1"/>
</dbReference>
<organism evidence="3 4">
    <name type="scientific">Microlunatus soli</name>
    <dbReference type="NCBI Taxonomy" id="630515"/>
    <lineage>
        <taxon>Bacteria</taxon>
        <taxon>Bacillati</taxon>
        <taxon>Actinomycetota</taxon>
        <taxon>Actinomycetes</taxon>
        <taxon>Propionibacteriales</taxon>
        <taxon>Propionibacteriaceae</taxon>
        <taxon>Microlunatus</taxon>
    </lineage>
</organism>
<dbReference type="InterPro" id="IPR036291">
    <property type="entry name" value="NAD(P)-bd_dom_sf"/>
</dbReference>
<evidence type="ECO:0000259" key="2">
    <source>
        <dbReference type="SMART" id="SM00829"/>
    </source>
</evidence>
<gene>
    <name evidence="3" type="ORF">SAMN04489812_3214</name>
</gene>
<dbReference type="SUPFAM" id="SSF51735">
    <property type="entry name" value="NAD(P)-binding Rossmann-fold domains"/>
    <property type="match status" value="1"/>
</dbReference>
<dbReference type="OrthoDB" id="4190732at2"/>
<dbReference type="Pfam" id="PF08240">
    <property type="entry name" value="ADH_N"/>
    <property type="match status" value="1"/>
</dbReference>
<dbReference type="Gene3D" id="3.40.50.720">
    <property type="entry name" value="NAD(P)-binding Rossmann-like Domain"/>
    <property type="match status" value="1"/>
</dbReference>
<dbReference type="SUPFAM" id="SSF50129">
    <property type="entry name" value="GroES-like"/>
    <property type="match status" value="1"/>
</dbReference>
<dbReference type="InterPro" id="IPR011032">
    <property type="entry name" value="GroES-like_sf"/>
</dbReference>
<dbReference type="InterPro" id="IPR020843">
    <property type="entry name" value="ER"/>
</dbReference>
<proteinExistence type="predicted"/>
<dbReference type="SMART" id="SM00829">
    <property type="entry name" value="PKS_ER"/>
    <property type="match status" value="1"/>
</dbReference>
<evidence type="ECO:0000313" key="3">
    <source>
        <dbReference type="EMBL" id="SDS84116.1"/>
    </source>
</evidence>
<keyword evidence="4" id="KW-1185">Reference proteome</keyword>
<reference evidence="3 4" key="1">
    <citation type="submission" date="2016-10" db="EMBL/GenBank/DDBJ databases">
        <authorList>
            <person name="de Groot N.N."/>
        </authorList>
    </citation>
    <scope>NUCLEOTIDE SEQUENCE [LARGE SCALE GENOMIC DNA]</scope>
    <source>
        <strain evidence="3 4">DSM 21800</strain>
    </source>
</reference>
<protein>
    <submittedName>
        <fullName evidence="3">NADPH:quinone reductase</fullName>
    </submittedName>
</protein>
<dbReference type="Gene3D" id="3.90.180.10">
    <property type="entry name" value="Medium-chain alcohol dehydrogenases, catalytic domain"/>
    <property type="match status" value="1"/>
</dbReference>
<evidence type="ECO:0000256" key="1">
    <source>
        <dbReference type="ARBA" id="ARBA00022857"/>
    </source>
</evidence>
<dbReference type="PANTHER" id="PTHR44154:SF1">
    <property type="entry name" value="QUINONE OXIDOREDUCTASE"/>
    <property type="match status" value="1"/>
</dbReference>
<dbReference type="CDD" id="cd05289">
    <property type="entry name" value="MDR_like_2"/>
    <property type="match status" value="1"/>
</dbReference>
<feature type="domain" description="Enoyl reductase (ER)" evidence="2">
    <location>
        <begin position="10"/>
        <end position="297"/>
    </location>
</feature>
<dbReference type="STRING" id="630515.SAMN04489812_3214"/>
<dbReference type="GO" id="GO:0016491">
    <property type="term" value="F:oxidoreductase activity"/>
    <property type="evidence" value="ECO:0007669"/>
    <property type="project" value="InterPro"/>
</dbReference>
<dbReference type="RefSeq" id="WP_091526390.1">
    <property type="nucleotide sequence ID" value="NZ_LT629772.1"/>
</dbReference>
<dbReference type="PANTHER" id="PTHR44154">
    <property type="entry name" value="QUINONE OXIDOREDUCTASE"/>
    <property type="match status" value="1"/>
</dbReference>
<sequence length="309" mass="31640">MLAARFDRFGGAEVLRIVELPDPHPGPGQIRIAVRAAGVNASDWKKRQGLMDPDLPQLLGYEAAGVVDELGEGVDDVTIGDRVFGFTAEEGAQAESAVLVHYAPIPASLDFAGAAALPAAIETAARALDQLGVGAGGTLLINGASGSVGRAAVQFAVARGARVIGVAGPANHDYLRSLGAEPVAYGAGLSGRVRALTPDGVDTALDVAGSGVLPELIDLAGGPDRVVTIADFAGAQQYGVRFSRGDSGRALHVLDEIGELIEAGRFALPVAATFPLAEIAQAHQAGEDGHRRGKIVLLVDDQERQAPAT</sequence>
<accession>A0A1H1VII6</accession>
<dbReference type="EMBL" id="LT629772">
    <property type="protein sequence ID" value="SDS84116.1"/>
    <property type="molecule type" value="Genomic_DNA"/>
</dbReference>
<keyword evidence="1" id="KW-0521">NADP</keyword>